<accession>A0A144IQJ6</accession>
<organism evidence="1 2">
    <name type="scientific">Enterobacter cloacae</name>
    <dbReference type="NCBI Taxonomy" id="550"/>
    <lineage>
        <taxon>Bacteria</taxon>
        <taxon>Pseudomonadati</taxon>
        <taxon>Pseudomonadota</taxon>
        <taxon>Gammaproteobacteria</taxon>
        <taxon>Enterobacterales</taxon>
        <taxon>Enterobacteriaceae</taxon>
        <taxon>Enterobacter</taxon>
        <taxon>Enterobacter cloacae complex</taxon>
    </lineage>
</organism>
<dbReference type="AlphaFoldDB" id="A0A144IQJ6"/>
<reference evidence="1 2" key="1">
    <citation type="submission" date="2016-03" db="EMBL/GenBank/DDBJ databases">
        <authorList>
            <consortium name="Pathogen Informatics"/>
        </authorList>
    </citation>
    <scope>NUCLEOTIDE SEQUENCE [LARGE SCALE GENOMIC DNA]</scope>
    <source>
        <strain evidence="2">e1252</strain>
    </source>
</reference>
<evidence type="ECO:0000313" key="2">
    <source>
        <dbReference type="Proteomes" id="UP000076008"/>
    </source>
</evidence>
<proteinExistence type="predicted"/>
<dbReference type="RefSeq" id="WP_063144014.1">
    <property type="nucleotide sequence ID" value="NZ_FJXR01000010.1"/>
</dbReference>
<protein>
    <recommendedName>
        <fullName evidence="3">DUF1983 domain-containing protein</fullName>
    </recommendedName>
</protein>
<dbReference type="EMBL" id="FJXR01000010">
    <property type="protein sequence ID" value="CZV21519.1"/>
    <property type="molecule type" value="Genomic_DNA"/>
</dbReference>
<evidence type="ECO:0000313" key="1">
    <source>
        <dbReference type="EMBL" id="CZV21519.1"/>
    </source>
</evidence>
<evidence type="ECO:0008006" key="3">
    <source>
        <dbReference type="Google" id="ProtNLM"/>
    </source>
</evidence>
<gene>
    <name evidence="1" type="ORF">SAMEA2273318_02038</name>
</gene>
<dbReference type="Proteomes" id="UP000076008">
    <property type="component" value="Unassembled WGS sequence"/>
</dbReference>
<name>A0A144IQJ6_ENTCL</name>
<sequence length="194" mass="21382">MKHLPLKAVMTGLEIIETDEGYELHSPAGEAKYDACGTRREVNGIPEYFPSSISMKKRELAATGDNKNYRSGFEIAIDAGDAAKAIDEIDEHICNSDAFKKLTNGWFFEKDGTLIINNGQVFIRDEKSAVTVRVGKFGIHSGVDTNLDDIIKNSLASHAALQQIRKDIATVVEDEITKNLKPGGTIWDCLRRGI</sequence>